<dbReference type="GeneID" id="82855084"/>
<gene>
    <name evidence="1" type="ORF">EQZ20_20615</name>
</gene>
<dbReference type="Proteomes" id="UP000288675">
    <property type="component" value="Chromosome"/>
</dbReference>
<evidence type="ECO:0000313" key="2">
    <source>
        <dbReference type="Proteomes" id="UP000288675"/>
    </source>
</evidence>
<protein>
    <submittedName>
        <fullName evidence="1">Uncharacterized protein</fullName>
    </submittedName>
</protein>
<name>A0AAJ3Z1H4_9BACI</name>
<sequence length="84" mass="9747">MKKNKNLIIYRKLQLLHSSLFDTFDRALNIYDGKGTINPVYVRIDNAKQLLTKSLEAAPCYIESSMDDIDYEKTQAQNDEKLFS</sequence>
<dbReference type="RefSeq" id="WP_046131096.1">
    <property type="nucleotide sequence ID" value="NZ_CP035232.1"/>
</dbReference>
<dbReference type="AlphaFoldDB" id="A0AAJ3Z1H4"/>
<reference evidence="1 2" key="1">
    <citation type="submission" date="2019-01" db="EMBL/GenBank/DDBJ databases">
        <title>Genome sequence of Bacillus glycinifermentans SRCM103574.</title>
        <authorList>
            <person name="Kong H.-J."/>
            <person name="Jeong S.-Y."/>
            <person name="Jeong D.-Y."/>
        </authorList>
    </citation>
    <scope>NUCLEOTIDE SEQUENCE [LARGE SCALE GENOMIC DNA]</scope>
    <source>
        <strain evidence="1 2">SRCM103574</strain>
    </source>
</reference>
<evidence type="ECO:0000313" key="1">
    <source>
        <dbReference type="EMBL" id="QAT67043.1"/>
    </source>
</evidence>
<organism evidence="1 2">
    <name type="scientific">Bacillus glycinifermentans</name>
    <dbReference type="NCBI Taxonomy" id="1664069"/>
    <lineage>
        <taxon>Bacteria</taxon>
        <taxon>Bacillati</taxon>
        <taxon>Bacillota</taxon>
        <taxon>Bacilli</taxon>
        <taxon>Bacillales</taxon>
        <taxon>Bacillaceae</taxon>
        <taxon>Bacillus</taxon>
    </lineage>
</organism>
<dbReference type="EMBL" id="CP035232">
    <property type="protein sequence ID" value="QAT67043.1"/>
    <property type="molecule type" value="Genomic_DNA"/>
</dbReference>
<dbReference type="KEGG" id="bgy:BGLY_4056"/>
<proteinExistence type="predicted"/>
<accession>A0AAJ3Z1H4</accession>